<evidence type="ECO:0000313" key="5">
    <source>
        <dbReference type="EMBL" id="BDU77140.1"/>
    </source>
</evidence>
<dbReference type="Proteomes" id="UP001228113">
    <property type="component" value="Chromosome"/>
</dbReference>
<gene>
    <name evidence="5" type="primary">gph-2</name>
    <name evidence="5" type="ORF">METESE_20980</name>
</gene>
<comment type="pathway">
    <text evidence="2">Organic acid metabolism; glycolate biosynthesis; glycolate from 2-phosphoglycolate: step 1/1.</text>
</comment>
<dbReference type="InterPro" id="IPR023198">
    <property type="entry name" value="PGP-like_dom2"/>
</dbReference>
<dbReference type="GO" id="GO:0006281">
    <property type="term" value="P:DNA repair"/>
    <property type="evidence" value="ECO:0007669"/>
    <property type="project" value="TreeGrafter"/>
</dbReference>
<dbReference type="Gene3D" id="1.10.150.240">
    <property type="entry name" value="Putative phosphatase, domain 2"/>
    <property type="match status" value="1"/>
</dbReference>
<dbReference type="EC" id="3.1.3.18" evidence="4"/>
<dbReference type="AlphaFoldDB" id="A0AA48GWV4"/>
<dbReference type="InterPro" id="IPR050155">
    <property type="entry name" value="HAD-like_hydrolase_sf"/>
</dbReference>
<dbReference type="InterPro" id="IPR006439">
    <property type="entry name" value="HAD-SF_hydro_IA"/>
</dbReference>
<evidence type="ECO:0000256" key="3">
    <source>
        <dbReference type="ARBA" id="ARBA00006171"/>
    </source>
</evidence>
<dbReference type="FunFam" id="3.40.50.1000:FF:000022">
    <property type="entry name" value="Phosphoglycolate phosphatase"/>
    <property type="match status" value="1"/>
</dbReference>
<dbReference type="PANTHER" id="PTHR43434">
    <property type="entry name" value="PHOSPHOGLYCOLATE PHOSPHATASE"/>
    <property type="match status" value="1"/>
</dbReference>
<sequence>MRAVLFDLDGTLVDSREDLALGVNLTRRDLGLPPLDPAIVAGYVGDGVRALLTRALPECPERLEEALALNHGHYAAHLLDRTRLYPGAAEALAALEAAGFRLGVVTNKPRAFTLPILEGLGVAARFGAVVAGGDAPALKPDPRPLVQALAALDADPARSWMVGDHCTDLEAGRRAGLRRCLCRFGFGDPRAEAWDLAIERLAELPARLSEA</sequence>
<dbReference type="EMBL" id="AP027081">
    <property type="protein sequence ID" value="BDU77140.1"/>
    <property type="molecule type" value="Genomic_DNA"/>
</dbReference>
<protein>
    <recommendedName>
        <fullName evidence="4">phosphoglycolate phosphatase</fullName>
        <ecNumber evidence="4">3.1.3.18</ecNumber>
    </recommendedName>
</protein>
<proteinExistence type="inferred from homology"/>
<organism evidence="5 6">
    <name type="scientific">Mesoterricola sediminis</name>
    <dbReference type="NCBI Taxonomy" id="2927980"/>
    <lineage>
        <taxon>Bacteria</taxon>
        <taxon>Pseudomonadati</taxon>
        <taxon>Acidobacteriota</taxon>
        <taxon>Holophagae</taxon>
        <taxon>Holophagales</taxon>
        <taxon>Holophagaceae</taxon>
        <taxon>Mesoterricola</taxon>
    </lineage>
</organism>
<dbReference type="PANTHER" id="PTHR43434:SF1">
    <property type="entry name" value="PHOSPHOGLYCOLATE PHOSPHATASE"/>
    <property type="match status" value="1"/>
</dbReference>
<evidence type="ECO:0000256" key="4">
    <source>
        <dbReference type="ARBA" id="ARBA00013078"/>
    </source>
</evidence>
<dbReference type="NCBIfam" id="TIGR01662">
    <property type="entry name" value="HAD-SF-IIIA"/>
    <property type="match status" value="1"/>
</dbReference>
<dbReference type="NCBIfam" id="TIGR01509">
    <property type="entry name" value="HAD-SF-IA-v3"/>
    <property type="match status" value="1"/>
</dbReference>
<accession>A0AA48GWV4</accession>
<comment type="similarity">
    <text evidence="3">Belongs to the HAD-like hydrolase superfamily. CbbY/CbbZ/Gph/YieH family.</text>
</comment>
<dbReference type="SUPFAM" id="SSF56784">
    <property type="entry name" value="HAD-like"/>
    <property type="match status" value="1"/>
</dbReference>
<name>A0AA48GWV4_9BACT</name>
<reference evidence="5" key="1">
    <citation type="journal article" date="2023" name="Int. J. Syst. Evol. Microbiol.">
        <title>Mesoterricola silvestris gen. nov., sp. nov., Mesoterricola sediminis sp. nov., Geothrix oryzae sp. nov., Geothrix edaphica sp. nov., Geothrix rubra sp. nov., and Geothrix limicola sp. nov., six novel members of Acidobacteriota isolated from soils.</title>
        <authorList>
            <person name="Itoh H."/>
            <person name="Sugisawa Y."/>
            <person name="Mise K."/>
            <person name="Xu Z."/>
            <person name="Kuniyasu M."/>
            <person name="Ushijima N."/>
            <person name="Kawano K."/>
            <person name="Kobayashi E."/>
            <person name="Shiratori Y."/>
            <person name="Masuda Y."/>
            <person name="Senoo K."/>
        </authorList>
    </citation>
    <scope>NUCLEOTIDE SEQUENCE</scope>
    <source>
        <strain evidence="5">W786</strain>
    </source>
</reference>
<keyword evidence="6" id="KW-1185">Reference proteome</keyword>
<comment type="catalytic activity">
    <reaction evidence="1">
        <text>2-phosphoglycolate + H2O = glycolate + phosphate</text>
        <dbReference type="Rhea" id="RHEA:14369"/>
        <dbReference type="ChEBI" id="CHEBI:15377"/>
        <dbReference type="ChEBI" id="CHEBI:29805"/>
        <dbReference type="ChEBI" id="CHEBI:43474"/>
        <dbReference type="ChEBI" id="CHEBI:58033"/>
        <dbReference type="EC" id="3.1.3.18"/>
    </reaction>
</comment>
<dbReference type="NCBIfam" id="TIGR01549">
    <property type="entry name" value="HAD-SF-IA-v1"/>
    <property type="match status" value="1"/>
</dbReference>
<evidence type="ECO:0000256" key="2">
    <source>
        <dbReference type="ARBA" id="ARBA00004818"/>
    </source>
</evidence>
<dbReference type="KEGG" id="msea:METESE_20980"/>
<dbReference type="PRINTS" id="PR00413">
    <property type="entry name" value="HADHALOGNASE"/>
</dbReference>
<dbReference type="Pfam" id="PF00702">
    <property type="entry name" value="Hydrolase"/>
    <property type="match status" value="1"/>
</dbReference>
<dbReference type="SFLD" id="SFLDS00003">
    <property type="entry name" value="Haloacid_Dehalogenase"/>
    <property type="match status" value="1"/>
</dbReference>
<evidence type="ECO:0000313" key="6">
    <source>
        <dbReference type="Proteomes" id="UP001228113"/>
    </source>
</evidence>
<dbReference type="GO" id="GO:0008967">
    <property type="term" value="F:phosphoglycolate phosphatase activity"/>
    <property type="evidence" value="ECO:0007669"/>
    <property type="project" value="UniProtKB-EC"/>
</dbReference>
<dbReference type="SFLD" id="SFLDG01129">
    <property type="entry name" value="C1.5:_HAD__Beta-PGM__Phosphata"/>
    <property type="match status" value="1"/>
</dbReference>
<dbReference type="Gene3D" id="3.40.50.1000">
    <property type="entry name" value="HAD superfamily/HAD-like"/>
    <property type="match status" value="1"/>
</dbReference>
<dbReference type="InterPro" id="IPR023214">
    <property type="entry name" value="HAD_sf"/>
</dbReference>
<dbReference type="GO" id="GO:0005829">
    <property type="term" value="C:cytosol"/>
    <property type="evidence" value="ECO:0007669"/>
    <property type="project" value="TreeGrafter"/>
</dbReference>
<evidence type="ECO:0000256" key="1">
    <source>
        <dbReference type="ARBA" id="ARBA00000830"/>
    </source>
</evidence>
<dbReference type="InterPro" id="IPR006549">
    <property type="entry name" value="HAD-SF_hydro_IIIA"/>
</dbReference>
<dbReference type="InterPro" id="IPR036412">
    <property type="entry name" value="HAD-like_sf"/>
</dbReference>